<comment type="caution">
    <text evidence="1">The sequence shown here is derived from an EMBL/GenBank/DDBJ whole genome shotgun (WGS) entry which is preliminary data.</text>
</comment>
<evidence type="ECO:0000313" key="2">
    <source>
        <dbReference type="Proteomes" id="UP000821845"/>
    </source>
</evidence>
<dbReference type="Proteomes" id="UP000821845">
    <property type="component" value="Chromosome 8"/>
</dbReference>
<reference evidence="1" key="1">
    <citation type="submission" date="2020-05" db="EMBL/GenBank/DDBJ databases">
        <title>Large-scale comparative analyses of tick genomes elucidate their genetic diversity and vector capacities.</title>
        <authorList>
            <person name="Jia N."/>
            <person name="Wang J."/>
            <person name="Shi W."/>
            <person name="Du L."/>
            <person name="Sun Y."/>
            <person name="Zhan W."/>
            <person name="Jiang J."/>
            <person name="Wang Q."/>
            <person name="Zhang B."/>
            <person name="Ji P."/>
            <person name="Sakyi L.B."/>
            <person name="Cui X."/>
            <person name="Yuan T."/>
            <person name="Jiang B."/>
            <person name="Yang W."/>
            <person name="Lam T.T.-Y."/>
            <person name="Chang Q."/>
            <person name="Ding S."/>
            <person name="Wang X."/>
            <person name="Zhu J."/>
            <person name="Ruan X."/>
            <person name="Zhao L."/>
            <person name="Wei J."/>
            <person name="Que T."/>
            <person name="Du C."/>
            <person name="Cheng J."/>
            <person name="Dai P."/>
            <person name="Han X."/>
            <person name="Huang E."/>
            <person name="Gao Y."/>
            <person name="Liu J."/>
            <person name="Shao H."/>
            <person name="Ye R."/>
            <person name="Li L."/>
            <person name="Wei W."/>
            <person name="Wang X."/>
            <person name="Wang C."/>
            <person name="Yang T."/>
            <person name="Huo Q."/>
            <person name="Li W."/>
            <person name="Guo W."/>
            <person name="Chen H."/>
            <person name="Zhou L."/>
            <person name="Ni X."/>
            <person name="Tian J."/>
            <person name="Zhou Y."/>
            <person name="Sheng Y."/>
            <person name="Liu T."/>
            <person name="Pan Y."/>
            <person name="Xia L."/>
            <person name="Li J."/>
            <person name="Zhao F."/>
            <person name="Cao W."/>
        </authorList>
    </citation>
    <scope>NUCLEOTIDE SEQUENCE</scope>
    <source>
        <strain evidence="1">Hyas-2018</strain>
    </source>
</reference>
<gene>
    <name evidence="1" type="ORF">HPB50_015835</name>
</gene>
<organism evidence="1 2">
    <name type="scientific">Hyalomma asiaticum</name>
    <name type="common">Tick</name>
    <dbReference type="NCBI Taxonomy" id="266040"/>
    <lineage>
        <taxon>Eukaryota</taxon>
        <taxon>Metazoa</taxon>
        <taxon>Ecdysozoa</taxon>
        <taxon>Arthropoda</taxon>
        <taxon>Chelicerata</taxon>
        <taxon>Arachnida</taxon>
        <taxon>Acari</taxon>
        <taxon>Parasitiformes</taxon>
        <taxon>Ixodida</taxon>
        <taxon>Ixodoidea</taxon>
        <taxon>Ixodidae</taxon>
        <taxon>Hyalomminae</taxon>
        <taxon>Hyalomma</taxon>
    </lineage>
</organism>
<protein>
    <submittedName>
        <fullName evidence="1">Uncharacterized protein</fullName>
    </submittedName>
</protein>
<keyword evidence="2" id="KW-1185">Reference proteome</keyword>
<sequence length="105" mass="12388">MVVDRAKRAHEVPGKGTGYRPSRRRLNLVNRRFYARWRFWAGPSSLRRGGKLKGYPAPPHVQRRFINDDADHQRQIHFISGEREEYVFFVATISLKTRSTSLRLH</sequence>
<name>A0ACB7RNV2_HYAAI</name>
<dbReference type="EMBL" id="CM023488">
    <property type="protein sequence ID" value="KAH6924328.1"/>
    <property type="molecule type" value="Genomic_DNA"/>
</dbReference>
<proteinExistence type="predicted"/>
<accession>A0ACB7RNV2</accession>
<evidence type="ECO:0000313" key="1">
    <source>
        <dbReference type="EMBL" id="KAH6924328.1"/>
    </source>
</evidence>